<dbReference type="GeneID" id="63725563"/>
<proteinExistence type="predicted"/>
<accession>A0A1L9P6Q1</accession>
<evidence type="ECO:0000256" key="1">
    <source>
        <dbReference type="SAM" id="MobiDB-lite"/>
    </source>
</evidence>
<feature type="region of interest" description="Disordered" evidence="1">
    <location>
        <begin position="299"/>
        <end position="338"/>
    </location>
</feature>
<gene>
    <name evidence="2" type="ORF">ASPVEDRAFT_278312</name>
</gene>
<protein>
    <submittedName>
        <fullName evidence="2">Uncharacterized protein</fullName>
    </submittedName>
</protein>
<feature type="region of interest" description="Disordered" evidence="1">
    <location>
        <begin position="35"/>
        <end position="68"/>
    </location>
</feature>
<dbReference type="AlphaFoldDB" id="A0A1L9P6Q1"/>
<organism evidence="2 3">
    <name type="scientific">Aspergillus versicolor CBS 583.65</name>
    <dbReference type="NCBI Taxonomy" id="1036611"/>
    <lineage>
        <taxon>Eukaryota</taxon>
        <taxon>Fungi</taxon>
        <taxon>Dikarya</taxon>
        <taxon>Ascomycota</taxon>
        <taxon>Pezizomycotina</taxon>
        <taxon>Eurotiomycetes</taxon>
        <taxon>Eurotiomycetidae</taxon>
        <taxon>Eurotiales</taxon>
        <taxon>Aspergillaceae</taxon>
        <taxon>Aspergillus</taxon>
        <taxon>Aspergillus subgen. Nidulantes</taxon>
    </lineage>
</organism>
<dbReference type="EMBL" id="KV878125">
    <property type="protein sequence ID" value="OJI97207.1"/>
    <property type="molecule type" value="Genomic_DNA"/>
</dbReference>
<feature type="region of interest" description="Disordered" evidence="1">
    <location>
        <begin position="1"/>
        <end position="21"/>
    </location>
</feature>
<evidence type="ECO:0000313" key="2">
    <source>
        <dbReference type="EMBL" id="OJI97207.1"/>
    </source>
</evidence>
<dbReference type="VEuPathDB" id="FungiDB:ASPVEDRAFT_278312"/>
<sequence length="338" mass="37514">MKLRHSIRPPNPQYIDYIPNQRPAAFPTRDFARASEQNGNAEDGLSQNNQTNGRKSLGSPSLLAANAESHGDNSLSAVLEGIPADQLDNFIASNGDLNPIWVSNMAKMEASGKNFPEDSMDLDVNTGYAAYEAMVLDMEDTDVDGTMSEAPGPSSTGPRDPSWSDLSRRMKAEILDNLLGCYSRRTVCRMLGLTDEERSAIKDLIGYRREQDNLEDNLLKAMRAKQLREFMKIDNSLRNHVQSEPLGFKKASRHTFRRLNKLINPNVDFFACESSELTAARNFLRRREIEAKAAGSWGNEIGLSQPYKNGGGASSKMQKRPPPAHPPPLRPLSLLPLN</sequence>
<dbReference type="STRING" id="1036611.A0A1L9P6Q1"/>
<dbReference type="Proteomes" id="UP000184073">
    <property type="component" value="Unassembled WGS sequence"/>
</dbReference>
<dbReference type="RefSeq" id="XP_040662970.1">
    <property type="nucleotide sequence ID" value="XM_040810052.1"/>
</dbReference>
<evidence type="ECO:0000313" key="3">
    <source>
        <dbReference type="Proteomes" id="UP000184073"/>
    </source>
</evidence>
<feature type="compositionally biased region" description="Pro residues" evidence="1">
    <location>
        <begin position="320"/>
        <end position="330"/>
    </location>
</feature>
<reference evidence="3" key="1">
    <citation type="journal article" date="2017" name="Genome Biol.">
        <title>Comparative genomics reveals high biological diversity and specific adaptations in the industrially and medically important fungal genus Aspergillus.</title>
        <authorList>
            <person name="de Vries R.P."/>
            <person name="Riley R."/>
            <person name="Wiebenga A."/>
            <person name="Aguilar-Osorio G."/>
            <person name="Amillis S."/>
            <person name="Uchima C.A."/>
            <person name="Anderluh G."/>
            <person name="Asadollahi M."/>
            <person name="Askin M."/>
            <person name="Barry K."/>
            <person name="Battaglia E."/>
            <person name="Bayram O."/>
            <person name="Benocci T."/>
            <person name="Braus-Stromeyer S.A."/>
            <person name="Caldana C."/>
            <person name="Canovas D."/>
            <person name="Cerqueira G.C."/>
            <person name="Chen F."/>
            <person name="Chen W."/>
            <person name="Choi C."/>
            <person name="Clum A."/>
            <person name="Dos Santos R.A."/>
            <person name="Damasio A.R."/>
            <person name="Diallinas G."/>
            <person name="Emri T."/>
            <person name="Fekete E."/>
            <person name="Flipphi M."/>
            <person name="Freyberg S."/>
            <person name="Gallo A."/>
            <person name="Gournas C."/>
            <person name="Habgood R."/>
            <person name="Hainaut M."/>
            <person name="Harispe M.L."/>
            <person name="Henrissat B."/>
            <person name="Hilden K.S."/>
            <person name="Hope R."/>
            <person name="Hossain A."/>
            <person name="Karabika E."/>
            <person name="Karaffa L."/>
            <person name="Karanyi Z."/>
            <person name="Krasevec N."/>
            <person name="Kuo A."/>
            <person name="Kusch H."/>
            <person name="LaButti K."/>
            <person name="Lagendijk E.L."/>
            <person name="Lapidus A."/>
            <person name="Levasseur A."/>
            <person name="Lindquist E."/>
            <person name="Lipzen A."/>
            <person name="Logrieco A.F."/>
            <person name="MacCabe A."/>
            <person name="Maekelae M.R."/>
            <person name="Malavazi I."/>
            <person name="Melin P."/>
            <person name="Meyer V."/>
            <person name="Mielnichuk N."/>
            <person name="Miskei M."/>
            <person name="Molnar A.P."/>
            <person name="Mule G."/>
            <person name="Ngan C.Y."/>
            <person name="Orejas M."/>
            <person name="Orosz E."/>
            <person name="Ouedraogo J.P."/>
            <person name="Overkamp K.M."/>
            <person name="Park H.-S."/>
            <person name="Perrone G."/>
            <person name="Piumi F."/>
            <person name="Punt P.J."/>
            <person name="Ram A.F."/>
            <person name="Ramon A."/>
            <person name="Rauscher S."/>
            <person name="Record E."/>
            <person name="Riano-Pachon D.M."/>
            <person name="Robert V."/>
            <person name="Roehrig J."/>
            <person name="Ruller R."/>
            <person name="Salamov A."/>
            <person name="Salih N.S."/>
            <person name="Samson R.A."/>
            <person name="Sandor E."/>
            <person name="Sanguinetti M."/>
            <person name="Schuetze T."/>
            <person name="Sepcic K."/>
            <person name="Shelest E."/>
            <person name="Sherlock G."/>
            <person name="Sophianopoulou V."/>
            <person name="Squina F.M."/>
            <person name="Sun H."/>
            <person name="Susca A."/>
            <person name="Todd R.B."/>
            <person name="Tsang A."/>
            <person name="Unkles S.E."/>
            <person name="van de Wiele N."/>
            <person name="van Rossen-Uffink D."/>
            <person name="Oliveira J.V."/>
            <person name="Vesth T.C."/>
            <person name="Visser J."/>
            <person name="Yu J.-H."/>
            <person name="Zhou M."/>
            <person name="Andersen M.R."/>
            <person name="Archer D.B."/>
            <person name="Baker S.E."/>
            <person name="Benoit I."/>
            <person name="Brakhage A.A."/>
            <person name="Braus G.H."/>
            <person name="Fischer R."/>
            <person name="Frisvad J.C."/>
            <person name="Goldman G.H."/>
            <person name="Houbraken J."/>
            <person name="Oakley B."/>
            <person name="Pocsi I."/>
            <person name="Scazzocchio C."/>
            <person name="Seiboth B."/>
            <person name="vanKuyk P.A."/>
            <person name="Wortman J."/>
            <person name="Dyer P.S."/>
            <person name="Grigoriev I.V."/>
        </authorList>
    </citation>
    <scope>NUCLEOTIDE SEQUENCE [LARGE SCALE GENOMIC DNA]</scope>
    <source>
        <strain evidence="3">CBS 583.65</strain>
    </source>
</reference>
<feature type="compositionally biased region" description="Polar residues" evidence="1">
    <location>
        <begin position="35"/>
        <end position="54"/>
    </location>
</feature>
<keyword evidence="3" id="KW-1185">Reference proteome</keyword>
<feature type="region of interest" description="Disordered" evidence="1">
    <location>
        <begin position="144"/>
        <end position="164"/>
    </location>
</feature>
<dbReference type="OrthoDB" id="5378502at2759"/>
<name>A0A1L9P6Q1_ASPVE</name>